<feature type="domain" description="RNA polymerase sigma-70 region 2" evidence="6">
    <location>
        <begin position="28"/>
        <end position="88"/>
    </location>
</feature>
<comment type="caution">
    <text evidence="8">The sequence shown here is derived from an EMBL/GenBank/DDBJ whole genome shotgun (WGS) entry which is preliminary data.</text>
</comment>
<dbReference type="GO" id="GO:0000428">
    <property type="term" value="C:DNA-directed RNA polymerase complex"/>
    <property type="evidence" value="ECO:0007669"/>
    <property type="project" value="UniProtKB-KW"/>
</dbReference>
<name>A0ABQ5YAE8_9NEIS</name>
<evidence type="ECO:0000259" key="7">
    <source>
        <dbReference type="Pfam" id="PF08281"/>
    </source>
</evidence>
<dbReference type="Proteomes" id="UP001156706">
    <property type="component" value="Unassembled WGS sequence"/>
</dbReference>
<dbReference type="InterPro" id="IPR039425">
    <property type="entry name" value="RNA_pol_sigma-70-like"/>
</dbReference>
<keyword evidence="8" id="KW-0240">DNA-directed RNA polymerase</keyword>
<dbReference type="Pfam" id="PF04542">
    <property type="entry name" value="Sigma70_r2"/>
    <property type="match status" value="1"/>
</dbReference>
<evidence type="ECO:0000256" key="3">
    <source>
        <dbReference type="ARBA" id="ARBA00023082"/>
    </source>
</evidence>
<evidence type="ECO:0000256" key="1">
    <source>
        <dbReference type="ARBA" id="ARBA00010641"/>
    </source>
</evidence>
<dbReference type="PANTHER" id="PTHR43133:SF8">
    <property type="entry name" value="RNA POLYMERASE SIGMA FACTOR HI_1459-RELATED"/>
    <property type="match status" value="1"/>
</dbReference>
<dbReference type="InterPro" id="IPR007627">
    <property type="entry name" value="RNA_pol_sigma70_r2"/>
</dbReference>
<dbReference type="SUPFAM" id="SSF88659">
    <property type="entry name" value="Sigma3 and sigma4 domains of RNA polymerase sigma factors"/>
    <property type="match status" value="1"/>
</dbReference>
<comment type="similarity">
    <text evidence="1">Belongs to the sigma-70 factor family. ECF subfamily.</text>
</comment>
<feature type="domain" description="RNA polymerase sigma factor 70 region 4 type 2" evidence="7">
    <location>
        <begin position="124"/>
        <end position="176"/>
    </location>
</feature>
<sequence length="192" mass="20890">MSVLAHPTDAELHNRLMAGDEAAFTQVYRRHKDVVYRFALMLCGASGLAADATQETFLLLIREPARFDPARGALSAFLLGVVRNLVRRGRDDLAVAAPDEDDSVPDGSHDPTPLATLLAGETLNSLHQAILSLPFAYREALVLCDLQELPYLDAANVIGCPIGTVRSRLNRARAKLAELLAEHAPLRLETTL</sequence>
<evidence type="ECO:0000256" key="4">
    <source>
        <dbReference type="ARBA" id="ARBA00023125"/>
    </source>
</evidence>
<dbReference type="SUPFAM" id="SSF88946">
    <property type="entry name" value="Sigma2 domain of RNA polymerase sigma factors"/>
    <property type="match status" value="1"/>
</dbReference>
<dbReference type="InterPro" id="IPR013249">
    <property type="entry name" value="RNA_pol_sigma70_r4_t2"/>
</dbReference>
<dbReference type="CDD" id="cd06171">
    <property type="entry name" value="Sigma70_r4"/>
    <property type="match status" value="1"/>
</dbReference>
<dbReference type="NCBIfam" id="TIGR02937">
    <property type="entry name" value="sigma70-ECF"/>
    <property type="match status" value="1"/>
</dbReference>
<dbReference type="InterPro" id="IPR013325">
    <property type="entry name" value="RNA_pol_sigma_r2"/>
</dbReference>
<keyword evidence="9" id="KW-1185">Reference proteome</keyword>
<dbReference type="Pfam" id="PF08281">
    <property type="entry name" value="Sigma70_r4_2"/>
    <property type="match status" value="1"/>
</dbReference>
<dbReference type="InterPro" id="IPR036388">
    <property type="entry name" value="WH-like_DNA-bd_sf"/>
</dbReference>
<proteinExistence type="inferred from homology"/>
<organism evidence="8 9">
    <name type="scientific">Chitinimonas prasina</name>
    <dbReference type="NCBI Taxonomy" id="1434937"/>
    <lineage>
        <taxon>Bacteria</taxon>
        <taxon>Pseudomonadati</taxon>
        <taxon>Pseudomonadota</taxon>
        <taxon>Betaproteobacteria</taxon>
        <taxon>Neisseriales</taxon>
        <taxon>Chitinibacteraceae</taxon>
        <taxon>Chitinimonas</taxon>
    </lineage>
</organism>
<dbReference type="InterPro" id="IPR014284">
    <property type="entry name" value="RNA_pol_sigma-70_dom"/>
</dbReference>
<dbReference type="Gene3D" id="1.10.1740.10">
    <property type="match status" value="1"/>
</dbReference>
<keyword evidence="5" id="KW-0804">Transcription</keyword>
<dbReference type="RefSeq" id="WP_284194587.1">
    <property type="nucleotide sequence ID" value="NZ_BSOG01000001.1"/>
</dbReference>
<dbReference type="InterPro" id="IPR013324">
    <property type="entry name" value="RNA_pol_sigma_r3/r4-like"/>
</dbReference>
<evidence type="ECO:0000256" key="2">
    <source>
        <dbReference type="ARBA" id="ARBA00023015"/>
    </source>
</evidence>
<dbReference type="Gene3D" id="1.10.10.10">
    <property type="entry name" value="Winged helix-like DNA-binding domain superfamily/Winged helix DNA-binding domain"/>
    <property type="match status" value="1"/>
</dbReference>
<protein>
    <submittedName>
        <fullName evidence="8">DNA-directed RNA polymerase sigma-70 factor</fullName>
    </submittedName>
</protein>
<evidence type="ECO:0000313" key="8">
    <source>
        <dbReference type="EMBL" id="GLR11428.1"/>
    </source>
</evidence>
<reference evidence="9" key="1">
    <citation type="journal article" date="2019" name="Int. J. Syst. Evol. Microbiol.">
        <title>The Global Catalogue of Microorganisms (GCM) 10K type strain sequencing project: providing services to taxonomists for standard genome sequencing and annotation.</title>
        <authorList>
            <consortium name="The Broad Institute Genomics Platform"/>
            <consortium name="The Broad Institute Genome Sequencing Center for Infectious Disease"/>
            <person name="Wu L."/>
            <person name="Ma J."/>
        </authorList>
    </citation>
    <scope>NUCLEOTIDE SEQUENCE [LARGE SCALE GENOMIC DNA]</scope>
    <source>
        <strain evidence="9">NBRC 110044</strain>
    </source>
</reference>
<dbReference type="PANTHER" id="PTHR43133">
    <property type="entry name" value="RNA POLYMERASE ECF-TYPE SIGMA FACTO"/>
    <property type="match status" value="1"/>
</dbReference>
<evidence type="ECO:0000313" key="9">
    <source>
        <dbReference type="Proteomes" id="UP001156706"/>
    </source>
</evidence>
<evidence type="ECO:0000259" key="6">
    <source>
        <dbReference type="Pfam" id="PF04542"/>
    </source>
</evidence>
<accession>A0ABQ5YAE8</accession>
<keyword evidence="2" id="KW-0805">Transcription regulation</keyword>
<evidence type="ECO:0000256" key="5">
    <source>
        <dbReference type="ARBA" id="ARBA00023163"/>
    </source>
</evidence>
<keyword evidence="4" id="KW-0238">DNA-binding</keyword>
<keyword evidence="3" id="KW-0731">Sigma factor</keyword>
<dbReference type="EMBL" id="BSOG01000001">
    <property type="protein sequence ID" value="GLR11428.1"/>
    <property type="molecule type" value="Genomic_DNA"/>
</dbReference>
<gene>
    <name evidence="8" type="ORF">GCM10007907_02180</name>
</gene>